<comment type="function">
    <text evidence="7">Involved in the regulation of glutamine synthetase GlnA, a key enzyme in the process to assimilate ammonia. When cellular nitrogen levels are high, the C-terminal adenylyl transferase (AT) inactivates GlnA by covalent transfer of an adenylyl group from ATP to specific tyrosine residue of GlnA, thus reducing its activity. Conversely, when nitrogen levels are low, the N-terminal adenylyl removase (AR) activates GlnA by removing the adenylyl group by phosphorolysis, increasing its activity. The regulatory region of GlnE binds the signal transduction protein PII (GlnB) which indicates the nitrogen status of the cell.</text>
</comment>
<keyword evidence="4 7" id="KW-0067">ATP-binding</keyword>
<organism evidence="10 11">
    <name type="scientific">Candidatus Raskinella chloraquaticus</name>
    <dbReference type="NCBI Taxonomy" id="1951219"/>
    <lineage>
        <taxon>Bacteria</taxon>
        <taxon>Pseudomonadati</taxon>
        <taxon>Pseudomonadota</taxon>
        <taxon>Alphaproteobacteria</taxon>
        <taxon>Hyphomicrobiales</taxon>
        <taxon>Phreatobacteraceae</taxon>
        <taxon>Candidatus Raskinella</taxon>
    </lineage>
</organism>
<dbReference type="Proteomes" id="UP000192872">
    <property type="component" value="Unassembled WGS sequence"/>
</dbReference>
<dbReference type="AlphaFoldDB" id="A0A1W9HPC7"/>
<dbReference type="InterPro" id="IPR005190">
    <property type="entry name" value="GlnE_rpt_dom"/>
</dbReference>
<dbReference type="Pfam" id="PF03710">
    <property type="entry name" value="GlnE"/>
    <property type="match status" value="2"/>
</dbReference>
<feature type="region of interest" description="Adenylyl removase" evidence="7">
    <location>
        <begin position="1"/>
        <end position="464"/>
    </location>
</feature>
<feature type="region of interest" description="Adenylyl transferase" evidence="7">
    <location>
        <begin position="473"/>
        <end position="985"/>
    </location>
</feature>
<dbReference type="Pfam" id="PF08335">
    <property type="entry name" value="GlnD_UR_UTase"/>
    <property type="match status" value="1"/>
</dbReference>
<evidence type="ECO:0000256" key="2">
    <source>
        <dbReference type="ARBA" id="ARBA00022695"/>
    </source>
</evidence>
<dbReference type="Gene3D" id="3.30.460.10">
    <property type="entry name" value="Beta Polymerase, domain 2"/>
    <property type="match status" value="2"/>
</dbReference>
<dbReference type="STRING" id="1827387.A4S15_14255"/>
<dbReference type="GO" id="GO:0000820">
    <property type="term" value="P:regulation of glutamine family amino acid metabolic process"/>
    <property type="evidence" value="ECO:0007669"/>
    <property type="project" value="UniProtKB-UniRule"/>
</dbReference>
<dbReference type="SUPFAM" id="SSF81301">
    <property type="entry name" value="Nucleotidyltransferase"/>
    <property type="match status" value="2"/>
</dbReference>
<accession>A0A1W9HPC7</accession>
<comment type="caution">
    <text evidence="10">The sequence shown here is derived from an EMBL/GenBank/DDBJ whole genome shotgun (WGS) entry which is preliminary data.</text>
</comment>
<keyword evidence="1 7" id="KW-0808">Transferase</keyword>
<comment type="catalytic activity">
    <reaction evidence="7">
        <text>[glutamine synthetase]-O(4)-(5'-adenylyl)-L-tyrosine + phosphate = [glutamine synthetase]-L-tyrosine + ADP</text>
        <dbReference type="Rhea" id="RHEA:43716"/>
        <dbReference type="Rhea" id="RHEA-COMP:10660"/>
        <dbReference type="Rhea" id="RHEA-COMP:10661"/>
        <dbReference type="ChEBI" id="CHEBI:43474"/>
        <dbReference type="ChEBI" id="CHEBI:46858"/>
        <dbReference type="ChEBI" id="CHEBI:83624"/>
        <dbReference type="ChEBI" id="CHEBI:456216"/>
        <dbReference type="EC" id="2.7.7.89"/>
    </reaction>
</comment>
<evidence type="ECO:0000259" key="9">
    <source>
        <dbReference type="Pfam" id="PF08335"/>
    </source>
</evidence>
<evidence type="ECO:0000256" key="5">
    <source>
        <dbReference type="ARBA" id="ARBA00022842"/>
    </source>
</evidence>
<dbReference type="HAMAP" id="MF_00802">
    <property type="entry name" value="GlnE"/>
    <property type="match status" value="1"/>
</dbReference>
<evidence type="ECO:0000256" key="7">
    <source>
        <dbReference type="HAMAP-Rule" id="MF_00802"/>
    </source>
</evidence>
<dbReference type="GO" id="GO:0008882">
    <property type="term" value="F:[glutamate-ammonia-ligase] adenylyltransferase activity"/>
    <property type="evidence" value="ECO:0007669"/>
    <property type="project" value="UniProtKB-UniRule"/>
</dbReference>
<dbReference type="InterPro" id="IPR043519">
    <property type="entry name" value="NT_sf"/>
</dbReference>
<dbReference type="RefSeq" id="WP_376800556.1">
    <property type="nucleotide sequence ID" value="NZ_DBNB01000033.1"/>
</dbReference>
<feature type="domain" description="PII-uridylyltransferase/Glutamine-synthetase adenylyltransferase" evidence="9">
    <location>
        <begin position="318"/>
        <end position="459"/>
    </location>
</feature>
<dbReference type="EC" id="2.7.7.42" evidence="7"/>
<evidence type="ECO:0000256" key="3">
    <source>
        <dbReference type="ARBA" id="ARBA00022741"/>
    </source>
</evidence>
<dbReference type="GO" id="GO:0000287">
    <property type="term" value="F:magnesium ion binding"/>
    <property type="evidence" value="ECO:0007669"/>
    <property type="project" value="UniProtKB-UniRule"/>
</dbReference>
<dbReference type="EMBL" id="LWDL01000032">
    <property type="protein sequence ID" value="OQW49253.1"/>
    <property type="molecule type" value="Genomic_DNA"/>
</dbReference>
<evidence type="ECO:0000313" key="11">
    <source>
        <dbReference type="Proteomes" id="UP000192872"/>
    </source>
</evidence>
<dbReference type="PANTHER" id="PTHR30621">
    <property type="entry name" value="GLUTAMINE SYNTHETASE ADENYLYLTRANSFERASE"/>
    <property type="match status" value="1"/>
</dbReference>
<name>A0A1W9HPC7_9HYPH</name>
<proteinExistence type="inferred from homology"/>
<dbReference type="EC" id="2.7.7.89" evidence="7"/>
<comment type="catalytic activity">
    <reaction evidence="7">
        <text>[glutamine synthetase]-L-tyrosine + ATP = [glutamine synthetase]-O(4)-(5'-adenylyl)-L-tyrosine + diphosphate</text>
        <dbReference type="Rhea" id="RHEA:18589"/>
        <dbReference type="Rhea" id="RHEA-COMP:10660"/>
        <dbReference type="Rhea" id="RHEA-COMP:10661"/>
        <dbReference type="ChEBI" id="CHEBI:30616"/>
        <dbReference type="ChEBI" id="CHEBI:33019"/>
        <dbReference type="ChEBI" id="CHEBI:46858"/>
        <dbReference type="ChEBI" id="CHEBI:83624"/>
        <dbReference type="EC" id="2.7.7.42"/>
    </reaction>
</comment>
<feature type="domain" description="Glutamate-ammonia ligase adenylyltransferase repeated" evidence="8">
    <location>
        <begin position="573"/>
        <end position="809"/>
    </location>
</feature>
<dbReference type="PANTHER" id="PTHR30621:SF0">
    <property type="entry name" value="BIFUNCTIONAL GLUTAMINE SYNTHETASE ADENYLYLTRANSFERASE_ADENYLYL-REMOVING ENZYME"/>
    <property type="match status" value="1"/>
</dbReference>
<gene>
    <name evidence="7" type="primary">glnE</name>
    <name evidence="10" type="ORF">A4S15_14255</name>
</gene>
<feature type="domain" description="Glutamate-ammonia ligase adenylyltransferase repeated" evidence="8">
    <location>
        <begin position="54"/>
        <end position="293"/>
    </location>
</feature>
<dbReference type="GO" id="GO:0005829">
    <property type="term" value="C:cytosol"/>
    <property type="evidence" value="ECO:0007669"/>
    <property type="project" value="TreeGrafter"/>
</dbReference>
<evidence type="ECO:0000259" key="8">
    <source>
        <dbReference type="Pfam" id="PF03710"/>
    </source>
</evidence>
<dbReference type="Gene3D" id="1.20.120.330">
    <property type="entry name" value="Nucleotidyltransferases domain 2"/>
    <property type="match status" value="2"/>
</dbReference>
<keyword evidence="5 7" id="KW-0460">Magnesium</keyword>
<evidence type="ECO:0000256" key="4">
    <source>
        <dbReference type="ARBA" id="ARBA00022840"/>
    </source>
</evidence>
<dbReference type="CDD" id="cd05401">
    <property type="entry name" value="NT_GlnE_GlnD_like"/>
    <property type="match status" value="2"/>
</dbReference>
<keyword evidence="6 7" id="KW-0511">Multifunctional enzyme</keyword>
<protein>
    <recommendedName>
        <fullName evidence="7">Bifunctional glutamine synthetase adenylyltransferase/adenylyl-removing enzyme</fullName>
    </recommendedName>
    <alternativeName>
        <fullName evidence="7">ATP:glutamine synthetase adenylyltransferase</fullName>
    </alternativeName>
    <alternativeName>
        <fullName evidence="7">ATase</fullName>
    </alternativeName>
    <domain>
        <recommendedName>
            <fullName evidence="7">Glutamine synthetase adenylyl-L-tyrosine phosphorylase</fullName>
            <ecNumber evidence="7">2.7.7.89</ecNumber>
        </recommendedName>
        <alternativeName>
            <fullName evidence="7">Adenylyl removase</fullName>
            <shortName evidence="7">AR</shortName>
            <shortName evidence="7">AT-N</shortName>
        </alternativeName>
    </domain>
    <domain>
        <recommendedName>
            <fullName evidence="7">Glutamine synthetase adenylyl transferase</fullName>
            <ecNumber evidence="7">2.7.7.42</ecNumber>
        </recommendedName>
        <alternativeName>
            <fullName evidence="7">Adenylyl transferase</fullName>
            <shortName evidence="7">AT</shortName>
            <shortName evidence="7">AT-C</shortName>
        </alternativeName>
    </domain>
</protein>
<dbReference type="Gene3D" id="1.20.120.1510">
    <property type="match status" value="1"/>
</dbReference>
<evidence type="ECO:0000256" key="1">
    <source>
        <dbReference type="ARBA" id="ARBA00022679"/>
    </source>
</evidence>
<comment type="similarity">
    <text evidence="7">Belongs to the GlnE family.</text>
</comment>
<keyword evidence="2 7" id="KW-0548">Nucleotidyltransferase</keyword>
<dbReference type="SUPFAM" id="SSF81593">
    <property type="entry name" value="Nucleotidyltransferase substrate binding subunit/domain"/>
    <property type="match status" value="2"/>
</dbReference>
<dbReference type="NCBIfam" id="NF008292">
    <property type="entry name" value="PRK11072.1"/>
    <property type="match status" value="1"/>
</dbReference>
<dbReference type="InterPro" id="IPR023057">
    <property type="entry name" value="GlnE"/>
</dbReference>
<comment type="cofactor">
    <cofactor evidence="7">
        <name>Mg(2+)</name>
        <dbReference type="ChEBI" id="CHEBI:18420"/>
    </cofactor>
</comment>
<sequence>MSVLAKAIALDAAPVANATARKRFHAWIKTLNKDEQAKLGGLLADNEQLAAFIAGVFAGSPFLFDLVSRDVPRFLRLLGDTPAHSFDRLITALSALGKTAPDDAALMHDLRLMRQEQALLIALADLGGVWNVTTVIARLSDFAEHAVNAVLDILLRRAADRGDIQLPSHARPQKDCGYFLLAMGKLGAGELNYSSDIDLIAFYEQDKVALRRPDEHQAFFVRLTQQLSRILSHRDHDGFVFRVDLRLRPDPGTYPLAISTGLARNYYESIGQNWERAAYIKARPIAGDREAADLFLSDVAPFIWRKYLDYAAIAEIHAMKRMIEEAKDLTGTDIAGRDLKLGAGGIREIEFFVQTQQLIGGGRDQTLRQTPTLDVMAALEKRQWISASTRRDLTAAYGELRRLEHRLQMVDDAQTHRLPDEPAALDAFARFAGFKAAKTLERVVRDTVACVRGHYSVLFEDKPKTASALQHVDFSSGVGNVDVRRALGEIGFEDPDRIADIIQGWQRGRYPATRSTPARARLAEITPRLLEAISAGGEPEATLVAFDRFLSQLPYGVQFFSLLRSNPGLLDLITRILSTAPRLSQDLARRPRLIDGLIDSLQGESGDPLAELASQVQRGLGHDVDYGEALDQARRTTQEMIFLVGTYIVARRLSPLAAGKAYSRIADVIIKALHNRVLAEHVERYGVTPVPAHAIIALGRLGSREMTATSDVDLLLVYEDDHDAPSNGRKSLYAAEYYTRLTQRLVAALSAPTAEGIAYAVDFRLRPSGNKGPLASSLRAFREYHAGEAWTWERMALTRARIVSTNDPAFGDRLGSILNRILVQPQSPEPMARDVVDMRLLLLKEKPPRDLWDIRQRLGGLTDIDFFSQYLVLRHAADHRDLAGNFGDTLFGQAASAALIAPDDAEKLSSAWRFFTHLLQLSRLCLEPGVSLADASPALSALLVETSGLSDMPAVALALETHAQAVRGVLAGQWGSRGYGQPGHT</sequence>
<evidence type="ECO:0000256" key="6">
    <source>
        <dbReference type="ARBA" id="ARBA00023268"/>
    </source>
</evidence>
<evidence type="ECO:0000313" key="10">
    <source>
        <dbReference type="EMBL" id="OQW49253.1"/>
    </source>
</evidence>
<dbReference type="NCBIfam" id="NF010706">
    <property type="entry name" value="PRK14108.1"/>
    <property type="match status" value="1"/>
</dbReference>
<dbReference type="GO" id="GO:0047388">
    <property type="term" value="F:[glutamine synthetase]-adenylyl-L-tyrosine phosphorylase activity"/>
    <property type="evidence" value="ECO:0007669"/>
    <property type="project" value="UniProtKB-EC"/>
</dbReference>
<dbReference type="InterPro" id="IPR013546">
    <property type="entry name" value="PII_UdlTrfase/GS_AdlTrfase"/>
</dbReference>
<dbReference type="GO" id="GO:0005524">
    <property type="term" value="F:ATP binding"/>
    <property type="evidence" value="ECO:0007669"/>
    <property type="project" value="UniProtKB-UniRule"/>
</dbReference>
<reference evidence="10 11" key="1">
    <citation type="journal article" date="2017" name="Water Res.">
        <title>Comammox in drinking water systems.</title>
        <authorList>
            <person name="Wang Y."/>
            <person name="Ma L."/>
            <person name="Mao Y."/>
            <person name="Jiang X."/>
            <person name="Xia Y."/>
            <person name="Yu K."/>
            <person name="Li B."/>
            <person name="Zhang T."/>
        </authorList>
    </citation>
    <scope>NUCLEOTIDE SEQUENCE [LARGE SCALE GENOMIC DNA]</scope>
    <source>
        <strain evidence="10">SG_bin8</strain>
    </source>
</reference>
<keyword evidence="3 7" id="KW-0547">Nucleotide-binding</keyword>